<dbReference type="OrthoDB" id="7572026at2"/>
<sequence length="80" mass="8832">MPQYFFNLAPPDTHPLLASPGGTFPDLRTALAEANSAARALIHKRVRRSPIALHGSLDIEDEHRRPIARILLADVARQIS</sequence>
<reference evidence="2 3" key="1">
    <citation type="submission" date="2017-11" db="EMBL/GenBank/DDBJ databases">
        <title>Complete genome sequence of Sphingomonas sp. Strain Cra20, a psychrotolerant potential plant growth promoting rhizobacteria.</title>
        <authorList>
            <person name="Luo Y."/>
        </authorList>
    </citation>
    <scope>NUCLEOTIDE SEQUENCE [LARGE SCALE GENOMIC DNA]</scope>
    <source>
        <strain evidence="2 3">Cra20</strain>
    </source>
</reference>
<protein>
    <recommendedName>
        <fullName evidence="1">DUF6894 domain-containing protein</fullName>
    </recommendedName>
</protein>
<evidence type="ECO:0000313" key="3">
    <source>
        <dbReference type="Proteomes" id="UP000229081"/>
    </source>
</evidence>
<organism evidence="2 3">
    <name type="scientific">Sphingomonas psychrotolerans</name>
    <dbReference type="NCBI Taxonomy" id="1327635"/>
    <lineage>
        <taxon>Bacteria</taxon>
        <taxon>Pseudomonadati</taxon>
        <taxon>Pseudomonadota</taxon>
        <taxon>Alphaproteobacteria</taxon>
        <taxon>Sphingomonadales</taxon>
        <taxon>Sphingomonadaceae</taxon>
        <taxon>Sphingomonas</taxon>
    </lineage>
</organism>
<keyword evidence="3" id="KW-1185">Reference proteome</keyword>
<dbReference type="InterPro" id="IPR054189">
    <property type="entry name" value="DUF6894"/>
</dbReference>
<accession>A0A2K8MBJ1</accession>
<gene>
    <name evidence="2" type="ORF">CVN68_04085</name>
</gene>
<dbReference type="KEGG" id="sphc:CVN68_04085"/>
<name>A0A2K8MBJ1_9SPHN</name>
<dbReference type="Proteomes" id="UP000229081">
    <property type="component" value="Chromosome"/>
</dbReference>
<evidence type="ECO:0000313" key="2">
    <source>
        <dbReference type="EMBL" id="ATY31260.1"/>
    </source>
</evidence>
<feature type="domain" description="DUF6894" evidence="1">
    <location>
        <begin position="4"/>
        <end position="71"/>
    </location>
</feature>
<evidence type="ECO:0000259" key="1">
    <source>
        <dbReference type="Pfam" id="PF21834"/>
    </source>
</evidence>
<dbReference type="EMBL" id="CP024923">
    <property type="protein sequence ID" value="ATY31260.1"/>
    <property type="molecule type" value="Genomic_DNA"/>
</dbReference>
<dbReference type="AlphaFoldDB" id="A0A2K8MBJ1"/>
<proteinExistence type="predicted"/>
<dbReference type="RefSeq" id="WP_100281071.1">
    <property type="nucleotide sequence ID" value="NZ_CP024923.1"/>
</dbReference>
<dbReference type="Pfam" id="PF21834">
    <property type="entry name" value="DUF6894"/>
    <property type="match status" value="1"/>
</dbReference>